<protein>
    <submittedName>
        <fullName evidence="1">Uncharacterized protein</fullName>
    </submittedName>
</protein>
<reference evidence="1" key="1">
    <citation type="submission" date="2014-09" db="EMBL/GenBank/DDBJ databases">
        <authorList>
            <person name="Magalhaes I.L.F."/>
            <person name="Oliveira U."/>
            <person name="Santos F.R."/>
            <person name="Vidigal T.H.D.A."/>
            <person name="Brescovit A.D."/>
            <person name="Santos A.J."/>
        </authorList>
    </citation>
    <scope>NUCLEOTIDE SEQUENCE</scope>
    <source>
        <tissue evidence="1">Shoot tissue taken approximately 20 cm above the soil surface</tissue>
    </source>
</reference>
<accession>A0A0A9H2S4</accession>
<organism evidence="1">
    <name type="scientific">Arundo donax</name>
    <name type="common">Giant reed</name>
    <name type="synonym">Donax arundinaceus</name>
    <dbReference type="NCBI Taxonomy" id="35708"/>
    <lineage>
        <taxon>Eukaryota</taxon>
        <taxon>Viridiplantae</taxon>
        <taxon>Streptophyta</taxon>
        <taxon>Embryophyta</taxon>
        <taxon>Tracheophyta</taxon>
        <taxon>Spermatophyta</taxon>
        <taxon>Magnoliopsida</taxon>
        <taxon>Liliopsida</taxon>
        <taxon>Poales</taxon>
        <taxon>Poaceae</taxon>
        <taxon>PACMAD clade</taxon>
        <taxon>Arundinoideae</taxon>
        <taxon>Arundineae</taxon>
        <taxon>Arundo</taxon>
    </lineage>
</organism>
<proteinExistence type="predicted"/>
<evidence type="ECO:0000313" key="1">
    <source>
        <dbReference type="EMBL" id="JAE31072.1"/>
    </source>
</evidence>
<sequence>MRGDPGGGRGSGGGSRGR</sequence>
<reference evidence="1" key="2">
    <citation type="journal article" date="2015" name="Data Brief">
        <title>Shoot transcriptome of the giant reed, Arundo donax.</title>
        <authorList>
            <person name="Barrero R.A."/>
            <person name="Guerrero F.D."/>
            <person name="Moolhuijzen P."/>
            <person name="Goolsby J.A."/>
            <person name="Tidwell J."/>
            <person name="Bellgard S.E."/>
            <person name="Bellgard M.I."/>
        </authorList>
    </citation>
    <scope>NUCLEOTIDE SEQUENCE</scope>
    <source>
        <tissue evidence="1">Shoot tissue taken approximately 20 cm above the soil surface</tissue>
    </source>
</reference>
<dbReference type="AlphaFoldDB" id="A0A0A9H2S4"/>
<dbReference type="EMBL" id="GBRH01166824">
    <property type="protein sequence ID" value="JAE31072.1"/>
    <property type="molecule type" value="Transcribed_RNA"/>
</dbReference>
<name>A0A0A9H2S4_ARUDO</name>